<sequence length="162" mass="18696">MKKSEKLIAICIIFLVLGLSLYKNSYFYINSNMYLSSKNESDKTIYHMTNVIDSQDGKSFDFNKFTGKWSLMEAFCDKDTKIVIKDKTRINKGLFYIVVLDSNYNIVAKKNEVKENEDEDIEINIPKSDKYLIRIIGEDAGGHLNIKIKGNENINHIDFFSA</sequence>
<evidence type="ECO:0000313" key="3">
    <source>
        <dbReference type="Proteomes" id="UP000481872"/>
    </source>
</evidence>
<evidence type="ECO:0000256" key="1">
    <source>
        <dbReference type="SAM" id="Phobius"/>
    </source>
</evidence>
<organism evidence="2 3">
    <name type="scientific">Clostridium senegalense</name>
    <dbReference type="NCBI Taxonomy" id="1465809"/>
    <lineage>
        <taxon>Bacteria</taxon>
        <taxon>Bacillati</taxon>
        <taxon>Bacillota</taxon>
        <taxon>Clostridia</taxon>
        <taxon>Eubacteriales</taxon>
        <taxon>Clostridiaceae</taxon>
        <taxon>Clostridium</taxon>
    </lineage>
</organism>
<keyword evidence="1" id="KW-1133">Transmembrane helix</keyword>
<gene>
    <name evidence="2" type="ORF">G3M99_04750</name>
</gene>
<keyword evidence="1" id="KW-0812">Transmembrane</keyword>
<proteinExistence type="predicted"/>
<comment type="caution">
    <text evidence="2">The sequence shown here is derived from an EMBL/GenBank/DDBJ whole genome shotgun (WGS) entry which is preliminary data.</text>
</comment>
<feature type="transmembrane region" description="Helical" evidence="1">
    <location>
        <begin position="7"/>
        <end position="29"/>
    </location>
</feature>
<dbReference type="EMBL" id="JAAGPU010000005">
    <property type="protein sequence ID" value="NEU04178.1"/>
    <property type="molecule type" value="Genomic_DNA"/>
</dbReference>
<evidence type="ECO:0000313" key="2">
    <source>
        <dbReference type="EMBL" id="NEU04178.1"/>
    </source>
</evidence>
<accession>A0A6M0H1T1</accession>
<dbReference type="RefSeq" id="WP_199869383.1">
    <property type="nucleotide sequence ID" value="NZ_JAAGPU010000005.1"/>
</dbReference>
<reference evidence="2 3" key="1">
    <citation type="submission" date="2020-02" db="EMBL/GenBank/DDBJ databases">
        <title>Genome assembly of a novel Clostridium senegalense strain.</title>
        <authorList>
            <person name="Gupta T.B."/>
            <person name="Jauregui R."/>
            <person name="Maclean P."/>
            <person name="Nawarathana A."/>
            <person name="Brightwell G."/>
        </authorList>
    </citation>
    <scope>NUCLEOTIDE SEQUENCE [LARGE SCALE GENOMIC DNA]</scope>
    <source>
        <strain evidence="2 3">AGRFS4</strain>
    </source>
</reference>
<name>A0A6M0H1T1_9CLOT</name>
<dbReference type="Proteomes" id="UP000481872">
    <property type="component" value="Unassembled WGS sequence"/>
</dbReference>
<keyword evidence="1" id="KW-0472">Membrane</keyword>
<protein>
    <submittedName>
        <fullName evidence="2">Uncharacterized protein</fullName>
    </submittedName>
</protein>
<dbReference type="AlphaFoldDB" id="A0A6M0H1T1"/>
<keyword evidence="3" id="KW-1185">Reference proteome</keyword>